<gene>
    <name evidence="1" type="ORF">VISI1226_10712</name>
</gene>
<dbReference type="AlphaFoldDB" id="E8MAW4"/>
<protein>
    <recommendedName>
        <fullName evidence="3">Aspartate-semialdehyde dehydrogenase</fullName>
    </recommendedName>
</protein>
<dbReference type="InterPro" id="IPR008930">
    <property type="entry name" value="Terpenoid_cyclase/PrenylTrfase"/>
</dbReference>
<dbReference type="EMBL" id="AEVT01000098">
    <property type="protein sequence ID" value="EGA68794.1"/>
    <property type="molecule type" value="Genomic_DNA"/>
</dbReference>
<dbReference type="GeneID" id="95570706"/>
<name>E8MAW4_PHOS4</name>
<accession>E8MAW4</accession>
<dbReference type="SUPFAM" id="SSF48239">
    <property type="entry name" value="Terpenoid cyclases/Protein prenyltransferases"/>
    <property type="match status" value="1"/>
</dbReference>
<dbReference type="RefSeq" id="WP_008079713.1">
    <property type="nucleotide sequence ID" value="NZ_AEVT01000098.1"/>
</dbReference>
<evidence type="ECO:0000313" key="1">
    <source>
        <dbReference type="EMBL" id="EGA68794.1"/>
    </source>
</evidence>
<reference evidence="1 2" key="1">
    <citation type="journal article" date="2012" name="Int. J. Syst. Evol. Microbiol.">
        <title>Vibrio caribbeanicus sp. nov., isolated from the marine sponge Scleritoderma cyanea.</title>
        <authorList>
            <person name="Hoffmann M."/>
            <person name="Monday S.R."/>
            <person name="Allard M.W."/>
            <person name="Strain E.A."/>
            <person name="Whittaker P."/>
            <person name="Naum M."/>
            <person name="McCarthy P.J."/>
            <person name="Lopez J.V."/>
            <person name="Fischer M."/>
            <person name="Brown E.W."/>
        </authorList>
    </citation>
    <scope>NUCLEOTIDE SEQUENCE [LARGE SCALE GENOMIC DNA]</scope>
    <source>
        <strain evidence="2">DSMZ 21326</strain>
    </source>
</reference>
<evidence type="ECO:0000313" key="2">
    <source>
        <dbReference type="Proteomes" id="UP000006228"/>
    </source>
</evidence>
<sequence>MSPVSKVTEQIYLKSKAENFAGEDPFDGLNSKVFDFFPFLKNGLFGLAWTQFFKRSRLNFRPFFGVPKKRNPKGIALFILGLIQEFKLKGTNHSIEEAVALADWLIDNQCEKKMWNHSCWGYHFDWKARAFFVPKGKPNVISTIYVAQALYQLSGLLEGLDFEKAEKYKEAAFNSADFIVETLYTKDEKNEFFAYIPGEKAFVHNASLWAAAWVSVVAAEKNNKKYAELAIKVARQSVDAQNNDGSWVYGTRSHHQFIDGFHTGYNLEALNLIRESLGISEFDSSISSGYEFYKQNLFEADGTAKYYHNNKYPLDPHSVSQAIITISKLGESLTDKELLENVINKAISELYLEVKGQFVYQKTKSHTNSINYMRWTQAWMYYSLSLYSLNRENDE</sequence>
<organism evidence="1 2">
    <name type="scientific">Vibrio sinaloensis DSM 21326</name>
    <dbReference type="NCBI Taxonomy" id="945550"/>
    <lineage>
        <taxon>Bacteria</taxon>
        <taxon>Pseudomonadati</taxon>
        <taxon>Pseudomonadota</taxon>
        <taxon>Gammaproteobacteria</taxon>
        <taxon>Vibrionales</taxon>
        <taxon>Vibrionaceae</taxon>
        <taxon>Vibrio</taxon>
        <taxon>Vibrio oreintalis group</taxon>
    </lineage>
</organism>
<evidence type="ECO:0008006" key="3">
    <source>
        <dbReference type="Google" id="ProtNLM"/>
    </source>
</evidence>
<proteinExistence type="predicted"/>
<dbReference type="Proteomes" id="UP000006228">
    <property type="component" value="Unassembled WGS sequence"/>
</dbReference>
<dbReference type="OrthoDB" id="9788790at2"/>
<comment type="caution">
    <text evidence="1">The sequence shown here is derived from an EMBL/GenBank/DDBJ whole genome shotgun (WGS) entry which is preliminary data.</text>
</comment>
<dbReference type="eggNOG" id="COG1331">
    <property type="taxonomic scope" value="Bacteria"/>
</dbReference>